<dbReference type="GO" id="GO:0016020">
    <property type="term" value="C:membrane"/>
    <property type="evidence" value="ECO:0007669"/>
    <property type="project" value="UniProtKB-SubCell"/>
</dbReference>
<evidence type="ECO:0000256" key="1">
    <source>
        <dbReference type="ARBA" id="ARBA00004141"/>
    </source>
</evidence>
<feature type="transmembrane region" description="Helical" evidence="7">
    <location>
        <begin position="185"/>
        <end position="205"/>
    </location>
</feature>
<feature type="transmembrane region" description="Helical" evidence="7">
    <location>
        <begin position="212"/>
        <end position="235"/>
    </location>
</feature>
<dbReference type="PANTHER" id="PTHR43731">
    <property type="entry name" value="RHOMBOID PROTEASE"/>
    <property type="match status" value="1"/>
</dbReference>
<dbReference type="GO" id="GO:0006465">
    <property type="term" value="P:signal peptide processing"/>
    <property type="evidence" value="ECO:0007669"/>
    <property type="project" value="TreeGrafter"/>
</dbReference>
<dbReference type="AlphaFoldDB" id="A0A6A6XU00"/>
<keyword evidence="5 7" id="KW-1133">Transmembrane helix</keyword>
<dbReference type="PANTHER" id="PTHR43731:SF14">
    <property type="entry name" value="PRESENILIN-ASSOCIATED RHOMBOID-LIKE PROTEIN, MITOCHONDRIAL"/>
    <property type="match status" value="1"/>
</dbReference>
<comment type="subcellular location">
    <subcellularLocation>
        <location evidence="1">Membrane</location>
        <topology evidence="1">Multi-pass membrane protein</topology>
    </subcellularLocation>
</comment>
<evidence type="ECO:0000256" key="5">
    <source>
        <dbReference type="ARBA" id="ARBA00022989"/>
    </source>
</evidence>
<dbReference type="InterPro" id="IPR022764">
    <property type="entry name" value="Peptidase_S54_rhomboid_dom"/>
</dbReference>
<dbReference type="OrthoDB" id="10260614at2759"/>
<dbReference type="Pfam" id="PF01694">
    <property type="entry name" value="Rhomboid"/>
    <property type="match status" value="1"/>
</dbReference>
<feature type="domain" description="Peptidase S54 rhomboid" evidence="8">
    <location>
        <begin position="143"/>
        <end position="293"/>
    </location>
</feature>
<reference evidence="9" key="1">
    <citation type="journal article" date="2020" name="Stud. Mycol.">
        <title>101 Dothideomycetes genomes: a test case for predicting lifestyles and emergence of pathogens.</title>
        <authorList>
            <person name="Haridas S."/>
            <person name="Albert R."/>
            <person name="Binder M."/>
            <person name="Bloem J."/>
            <person name="Labutti K."/>
            <person name="Salamov A."/>
            <person name="Andreopoulos B."/>
            <person name="Baker S."/>
            <person name="Barry K."/>
            <person name="Bills G."/>
            <person name="Bluhm B."/>
            <person name="Cannon C."/>
            <person name="Castanera R."/>
            <person name="Culley D."/>
            <person name="Daum C."/>
            <person name="Ezra D."/>
            <person name="Gonzalez J."/>
            <person name="Henrissat B."/>
            <person name="Kuo A."/>
            <person name="Liang C."/>
            <person name="Lipzen A."/>
            <person name="Lutzoni F."/>
            <person name="Magnuson J."/>
            <person name="Mondo S."/>
            <person name="Nolan M."/>
            <person name="Ohm R."/>
            <person name="Pangilinan J."/>
            <person name="Park H.-J."/>
            <person name="Ramirez L."/>
            <person name="Alfaro M."/>
            <person name="Sun H."/>
            <person name="Tritt A."/>
            <person name="Yoshinaga Y."/>
            <person name="Zwiers L.-H."/>
            <person name="Turgeon B."/>
            <person name="Goodwin S."/>
            <person name="Spatafora J."/>
            <person name="Crous P."/>
            <person name="Grigoriev I."/>
        </authorList>
    </citation>
    <scope>NUCLEOTIDE SEQUENCE</scope>
    <source>
        <strain evidence="9">CBS 109.77</strain>
    </source>
</reference>
<evidence type="ECO:0000256" key="4">
    <source>
        <dbReference type="ARBA" id="ARBA00022801"/>
    </source>
</evidence>
<protein>
    <recommendedName>
        <fullName evidence="8">Peptidase S54 rhomboid domain-containing protein</fullName>
    </recommendedName>
</protein>
<dbReference type="Proteomes" id="UP000799757">
    <property type="component" value="Unassembled WGS sequence"/>
</dbReference>
<comment type="similarity">
    <text evidence="2">Belongs to the peptidase S54 family.</text>
</comment>
<dbReference type="InterPro" id="IPR050925">
    <property type="entry name" value="Rhomboid_protease_S54"/>
</dbReference>
<evidence type="ECO:0000313" key="10">
    <source>
        <dbReference type="Proteomes" id="UP000799757"/>
    </source>
</evidence>
<keyword evidence="4" id="KW-0378">Hydrolase</keyword>
<evidence type="ECO:0000313" key="9">
    <source>
        <dbReference type="EMBL" id="KAF2799879.1"/>
    </source>
</evidence>
<accession>A0A6A6XU00</accession>
<organism evidence="9 10">
    <name type="scientific">Melanomma pulvis-pyrius CBS 109.77</name>
    <dbReference type="NCBI Taxonomy" id="1314802"/>
    <lineage>
        <taxon>Eukaryota</taxon>
        <taxon>Fungi</taxon>
        <taxon>Dikarya</taxon>
        <taxon>Ascomycota</taxon>
        <taxon>Pezizomycotina</taxon>
        <taxon>Dothideomycetes</taxon>
        <taxon>Pleosporomycetidae</taxon>
        <taxon>Pleosporales</taxon>
        <taxon>Melanommataceae</taxon>
        <taxon>Melanomma</taxon>
    </lineage>
</organism>
<evidence type="ECO:0000256" key="7">
    <source>
        <dbReference type="SAM" id="Phobius"/>
    </source>
</evidence>
<name>A0A6A6XU00_9PLEO</name>
<feature type="transmembrane region" description="Helical" evidence="7">
    <location>
        <begin position="241"/>
        <end position="264"/>
    </location>
</feature>
<evidence type="ECO:0000256" key="2">
    <source>
        <dbReference type="ARBA" id="ARBA00009045"/>
    </source>
</evidence>
<keyword evidence="10" id="KW-1185">Reference proteome</keyword>
<proteinExistence type="inferred from homology"/>
<feature type="transmembrane region" description="Helical" evidence="7">
    <location>
        <begin position="43"/>
        <end position="64"/>
    </location>
</feature>
<dbReference type="GO" id="GO:0004252">
    <property type="term" value="F:serine-type endopeptidase activity"/>
    <property type="evidence" value="ECO:0007669"/>
    <property type="project" value="InterPro"/>
</dbReference>
<dbReference type="InterPro" id="IPR035952">
    <property type="entry name" value="Rhomboid-like_sf"/>
</dbReference>
<dbReference type="Gene3D" id="1.20.1540.10">
    <property type="entry name" value="Rhomboid-like"/>
    <property type="match status" value="1"/>
</dbReference>
<sequence length="313" mass="35026">MRNIRTPQSSQHGKIPNKIYFPEKEAQQERLDEEGLPYAKVLYLQPAIWAIGVSTGIYILLAFLEAKSQLAPATSQQHHDRHLQSSPPGPIELATRVWAQQYPVEKVAFGLIATNGAVHLTSFLTPHFWRMLWHAPATNLNITMFTSTFVHDGPIHLLVNMWACYNFLPAAGSSHLFEGNAYHTLAFFLSTGILTGYAGHLTLMFKKINSLAFVRSGGASGALFAMFGVFCAQFPHAEVGILFVPFRFEAINFLPCVMLFDFVGMVRGYSFINWGHAAHLSGALLGVGYSYLDGKTHIWNPLVKFWKRRLQKA</sequence>
<keyword evidence="3 7" id="KW-0812">Transmembrane</keyword>
<evidence type="ECO:0000259" key="8">
    <source>
        <dbReference type="Pfam" id="PF01694"/>
    </source>
</evidence>
<evidence type="ECO:0000256" key="6">
    <source>
        <dbReference type="ARBA" id="ARBA00023136"/>
    </source>
</evidence>
<dbReference type="SUPFAM" id="SSF144091">
    <property type="entry name" value="Rhomboid-like"/>
    <property type="match status" value="1"/>
</dbReference>
<dbReference type="EMBL" id="MU001757">
    <property type="protein sequence ID" value="KAF2799879.1"/>
    <property type="molecule type" value="Genomic_DNA"/>
</dbReference>
<evidence type="ECO:0000256" key="3">
    <source>
        <dbReference type="ARBA" id="ARBA00022692"/>
    </source>
</evidence>
<keyword evidence="6 7" id="KW-0472">Membrane</keyword>
<feature type="transmembrane region" description="Helical" evidence="7">
    <location>
        <begin position="107"/>
        <end position="129"/>
    </location>
</feature>
<gene>
    <name evidence="9" type="ORF">K505DRAFT_230062</name>
</gene>